<feature type="compositionally biased region" description="Acidic residues" evidence="4">
    <location>
        <begin position="754"/>
        <end position="766"/>
    </location>
</feature>
<dbReference type="Proteomes" id="UP000247409">
    <property type="component" value="Unassembled WGS sequence"/>
</dbReference>
<dbReference type="EMBL" id="NBIV01000290">
    <property type="protein sequence ID" value="PXF40480.1"/>
    <property type="molecule type" value="Genomic_DNA"/>
</dbReference>
<feature type="region of interest" description="Disordered" evidence="4">
    <location>
        <begin position="735"/>
        <end position="774"/>
    </location>
</feature>
<evidence type="ECO:0000256" key="2">
    <source>
        <dbReference type="ARBA" id="ARBA00022737"/>
    </source>
</evidence>
<evidence type="ECO:0000259" key="5">
    <source>
        <dbReference type="Pfam" id="PF00931"/>
    </source>
</evidence>
<gene>
    <name evidence="6" type="ORF">BWQ96_09803</name>
</gene>
<evidence type="ECO:0000313" key="7">
    <source>
        <dbReference type="Proteomes" id="UP000247409"/>
    </source>
</evidence>
<dbReference type="InterPro" id="IPR015943">
    <property type="entry name" value="WD40/YVTN_repeat-like_dom_sf"/>
</dbReference>
<feature type="domain" description="NB-ARC" evidence="5">
    <location>
        <begin position="256"/>
        <end position="384"/>
    </location>
</feature>
<evidence type="ECO:0000256" key="3">
    <source>
        <dbReference type="PROSITE-ProRule" id="PRU00221"/>
    </source>
</evidence>
<dbReference type="PROSITE" id="PS50082">
    <property type="entry name" value="WD_REPEATS_2"/>
    <property type="match status" value="1"/>
</dbReference>
<keyword evidence="7" id="KW-1185">Reference proteome</keyword>
<feature type="repeat" description="WD" evidence="3">
    <location>
        <begin position="900"/>
        <end position="934"/>
    </location>
</feature>
<dbReference type="Gene3D" id="3.40.50.300">
    <property type="entry name" value="P-loop containing nucleotide triphosphate hydrolases"/>
    <property type="match status" value="1"/>
</dbReference>
<dbReference type="InterPro" id="IPR001680">
    <property type="entry name" value="WD40_rpt"/>
</dbReference>
<evidence type="ECO:0000313" key="6">
    <source>
        <dbReference type="EMBL" id="PXF40480.1"/>
    </source>
</evidence>
<dbReference type="InterPro" id="IPR036322">
    <property type="entry name" value="WD40_repeat_dom_sf"/>
</dbReference>
<keyword evidence="1 3" id="KW-0853">WD repeat</keyword>
<feature type="compositionally biased region" description="Polar residues" evidence="4">
    <location>
        <begin position="88"/>
        <end position="104"/>
    </location>
</feature>
<organism evidence="6 7">
    <name type="scientific">Gracilariopsis chorda</name>
    <dbReference type="NCBI Taxonomy" id="448386"/>
    <lineage>
        <taxon>Eukaryota</taxon>
        <taxon>Rhodophyta</taxon>
        <taxon>Florideophyceae</taxon>
        <taxon>Rhodymeniophycidae</taxon>
        <taxon>Gracilariales</taxon>
        <taxon>Gracilariaceae</taxon>
        <taxon>Gracilariopsis</taxon>
    </lineage>
</organism>
<keyword evidence="2" id="KW-0677">Repeat</keyword>
<dbReference type="AlphaFoldDB" id="A0A2V3IH61"/>
<dbReference type="InterPro" id="IPR019775">
    <property type="entry name" value="WD40_repeat_CS"/>
</dbReference>
<accession>A0A2V3IH61</accession>
<dbReference type="PROSITE" id="PS00678">
    <property type="entry name" value="WD_REPEATS_1"/>
    <property type="match status" value="1"/>
</dbReference>
<dbReference type="SUPFAM" id="SSF52540">
    <property type="entry name" value="P-loop containing nucleoside triphosphate hydrolases"/>
    <property type="match status" value="1"/>
</dbReference>
<dbReference type="Gene3D" id="2.130.10.10">
    <property type="entry name" value="YVTN repeat-like/Quinoprotein amine dehydrogenase"/>
    <property type="match status" value="1"/>
</dbReference>
<dbReference type="Pfam" id="PF00400">
    <property type="entry name" value="WD40"/>
    <property type="match status" value="1"/>
</dbReference>
<dbReference type="SMART" id="SM00320">
    <property type="entry name" value="WD40"/>
    <property type="match status" value="4"/>
</dbReference>
<dbReference type="Pfam" id="PF00931">
    <property type="entry name" value="NB-ARC"/>
    <property type="match status" value="1"/>
</dbReference>
<dbReference type="STRING" id="448386.A0A2V3IH61"/>
<evidence type="ECO:0000256" key="4">
    <source>
        <dbReference type="SAM" id="MobiDB-lite"/>
    </source>
</evidence>
<dbReference type="GO" id="GO:0043531">
    <property type="term" value="F:ADP binding"/>
    <property type="evidence" value="ECO:0007669"/>
    <property type="project" value="InterPro"/>
</dbReference>
<sequence>MAESWTVDRLLNLSRRLSRRVQPLRQVDPHAAELHASLTRLTHSLQQIIRNYPPPGSLLWIDDVGAALHSAYRFLHTDNISRTTILSHKSKRSSIATTNNSRTNPISPSQPRRRMRSSVANLFSSNSSRSAINLHLNTPSDTSASRATPKSIHLFKHSFSRLLFSSAPKTNPSTSNPLKIAAQLADEWIIAVRSASESASPDDVDSWLSLSDALPPMPDQHAICQHPVYSRLRQLVSDAASNAHQPPQHNDRPVPSTIAMVGPHGVGKSALAIHLVHDLATTFAEGATWIQLGANLAEEELLDQLVRCIDSLIAGDFRASVRYCSSLAEVLERATRLLSHVSTLLVVDDVVGPAARQALEAIISAMGSSSVVLYTSPNDLHCDQPNVITSSCVATVRVNALSPRDRENHLMFRAWLPKSVSTSSCSPDFIHADHQQVLIQACHGLPRALAMSAGFISRFPNDWALLAATLASSTSGDETVFRILKMLQAKGKQRFENQLRDIACLPEGVWISLSALADLWGVDYRSIKESARRMGRIAFADYRLGDTSDDSRVRFHSHVYRYCQKLATDDDFLYAHRKMLANMQDRRSQTLRSRLKTHYVSWWTACLADSYTCRRLHWHISRARQSDRLRELICDYDWLCQRLEQQSTIGVLSEFAAALHEEEQRGDTSEVEGVDAILQVIQEAGRLRSSESLDPSAFPTLLVSRLCEFERSSLYVKELIASTCEKARRPWLKPIPPSEVPHSSTVTDSVTVDSDSDSEVSDESEEPVPLCSHSLASSSSGKVVCGDRNGNIQVYDPVTGKNIIHWCASILSGTPYECGLSALGTVQDFVISGHQNGHLYMRSIRTGQIELIQESTRNAFRISTLATTDDGVVAVGDETGGIYVLKHVDEFGCKPMRIELDGHCDSICCLHVFPDGQRVASCSYNGFANIWNIERLGRSDGRVSLNGHRPSIGHKENYITTFATIGGGKRLLSACRAGVVNAWNAETGACVWTHHYGYQFSRSLSLQAFGIRHFASGRREGVKAMRLLNIGYPYMITRGDDARDLVIVTAGNSREVLATVSGEQFITNWLEMWHPGSQRIFVAVSYGDGRLSSYELVTALK</sequence>
<reference evidence="6 7" key="1">
    <citation type="journal article" date="2018" name="Mol. Biol. Evol.">
        <title>Analysis of the draft genome of the red seaweed Gracilariopsis chorda provides insights into genome size evolution in Rhodophyta.</title>
        <authorList>
            <person name="Lee J."/>
            <person name="Yang E.C."/>
            <person name="Graf L."/>
            <person name="Yang J.H."/>
            <person name="Qiu H."/>
            <person name="Zel Zion U."/>
            <person name="Chan C.X."/>
            <person name="Stephens T.G."/>
            <person name="Weber A.P.M."/>
            <person name="Boo G.H."/>
            <person name="Boo S.M."/>
            <person name="Kim K.M."/>
            <person name="Shin Y."/>
            <person name="Jung M."/>
            <person name="Lee S.J."/>
            <person name="Yim H.S."/>
            <person name="Lee J.H."/>
            <person name="Bhattacharya D."/>
            <person name="Yoon H.S."/>
        </authorList>
    </citation>
    <scope>NUCLEOTIDE SEQUENCE [LARGE SCALE GENOMIC DNA]</scope>
    <source>
        <strain evidence="6 7">SKKU-2015</strain>
        <tissue evidence="6">Whole body</tissue>
    </source>
</reference>
<dbReference type="PANTHER" id="PTHR22845">
    <property type="entry name" value="APOPTOTIC PROTEASE-ACTIVATING FACTOR 1"/>
    <property type="match status" value="1"/>
</dbReference>
<dbReference type="PROSITE" id="PS50294">
    <property type="entry name" value="WD_REPEATS_REGION"/>
    <property type="match status" value="1"/>
</dbReference>
<proteinExistence type="predicted"/>
<dbReference type="InterPro" id="IPR027417">
    <property type="entry name" value="P-loop_NTPase"/>
</dbReference>
<dbReference type="OrthoDB" id="4096at2759"/>
<comment type="caution">
    <text evidence="6">The sequence shown here is derived from an EMBL/GenBank/DDBJ whole genome shotgun (WGS) entry which is preliminary data.</text>
</comment>
<feature type="region of interest" description="Disordered" evidence="4">
    <location>
        <begin position="88"/>
        <end position="116"/>
    </location>
</feature>
<dbReference type="Gene3D" id="1.25.40.370">
    <property type="match status" value="1"/>
</dbReference>
<evidence type="ECO:0000256" key="1">
    <source>
        <dbReference type="ARBA" id="ARBA00022574"/>
    </source>
</evidence>
<protein>
    <recommendedName>
        <fullName evidence="5">NB-ARC domain-containing protein</fullName>
    </recommendedName>
</protein>
<dbReference type="GO" id="GO:0005829">
    <property type="term" value="C:cytosol"/>
    <property type="evidence" value="ECO:0007669"/>
    <property type="project" value="UniProtKB-ARBA"/>
</dbReference>
<name>A0A2V3IH61_9FLOR</name>
<dbReference type="SUPFAM" id="SSF50978">
    <property type="entry name" value="WD40 repeat-like"/>
    <property type="match status" value="1"/>
</dbReference>
<dbReference type="PANTHER" id="PTHR22845:SF5">
    <property type="entry name" value="APOPTOTIC PROTEASE-ACTIVATING FACTOR 1"/>
    <property type="match status" value="1"/>
</dbReference>
<feature type="compositionally biased region" description="Low complexity" evidence="4">
    <location>
        <begin position="743"/>
        <end position="753"/>
    </location>
</feature>
<dbReference type="InterPro" id="IPR002182">
    <property type="entry name" value="NB-ARC"/>
</dbReference>